<reference evidence="1 2" key="1">
    <citation type="submission" date="2021-05" db="EMBL/GenBank/DDBJ databases">
        <title>Genome Assembly of Synthetic Allotetraploid Brassica napus Reveals Homoeologous Exchanges between Subgenomes.</title>
        <authorList>
            <person name="Davis J.T."/>
        </authorList>
    </citation>
    <scope>NUCLEOTIDE SEQUENCE [LARGE SCALE GENOMIC DNA]</scope>
    <source>
        <strain evidence="2">cv. Da-Ae</strain>
        <tissue evidence="1">Seedling</tissue>
    </source>
</reference>
<gene>
    <name evidence="1" type="ORF">HID58_000538</name>
</gene>
<keyword evidence="2" id="KW-1185">Reference proteome</keyword>
<accession>A0ABQ8EH21</accession>
<protein>
    <submittedName>
        <fullName evidence="1">Uncharacterized protein</fullName>
    </submittedName>
</protein>
<organism evidence="1 2">
    <name type="scientific">Brassica napus</name>
    <name type="common">Rape</name>
    <dbReference type="NCBI Taxonomy" id="3708"/>
    <lineage>
        <taxon>Eukaryota</taxon>
        <taxon>Viridiplantae</taxon>
        <taxon>Streptophyta</taxon>
        <taxon>Embryophyta</taxon>
        <taxon>Tracheophyta</taxon>
        <taxon>Spermatophyta</taxon>
        <taxon>Magnoliopsida</taxon>
        <taxon>eudicotyledons</taxon>
        <taxon>Gunneridae</taxon>
        <taxon>Pentapetalae</taxon>
        <taxon>rosids</taxon>
        <taxon>malvids</taxon>
        <taxon>Brassicales</taxon>
        <taxon>Brassicaceae</taxon>
        <taxon>Brassiceae</taxon>
        <taxon>Brassica</taxon>
    </lineage>
</organism>
<evidence type="ECO:0000313" key="1">
    <source>
        <dbReference type="EMBL" id="KAH0940901.1"/>
    </source>
</evidence>
<comment type="caution">
    <text evidence="1">The sequence shown here is derived from an EMBL/GenBank/DDBJ whole genome shotgun (WGS) entry which is preliminary data.</text>
</comment>
<name>A0ABQ8EH21_BRANA</name>
<evidence type="ECO:0000313" key="2">
    <source>
        <dbReference type="Proteomes" id="UP000824890"/>
    </source>
</evidence>
<dbReference type="Proteomes" id="UP000824890">
    <property type="component" value="Unassembled WGS sequence"/>
</dbReference>
<proteinExistence type="predicted"/>
<dbReference type="EMBL" id="JAGKQM010000001">
    <property type="protein sequence ID" value="KAH0940901.1"/>
    <property type="molecule type" value="Genomic_DNA"/>
</dbReference>
<sequence length="66" mass="7194">MPFDSDQISSDEVLSWVMLSLISVDVELSDVLSFLSAVKLDACSLRMSTVNLNAFDGDLIRLEGNA</sequence>